<feature type="chain" id="PRO_5019313334" evidence="2">
    <location>
        <begin position="26"/>
        <end position="116"/>
    </location>
</feature>
<accession>A0A437K025</accession>
<organism evidence="3 4">
    <name type="scientific">Rubrivivax albus</name>
    <dbReference type="NCBI Taxonomy" id="2499835"/>
    <lineage>
        <taxon>Bacteria</taxon>
        <taxon>Pseudomonadati</taxon>
        <taxon>Pseudomonadota</taxon>
        <taxon>Betaproteobacteria</taxon>
        <taxon>Burkholderiales</taxon>
        <taxon>Sphaerotilaceae</taxon>
        <taxon>Rubrivivax</taxon>
    </lineage>
</organism>
<dbReference type="AlphaFoldDB" id="A0A437K025"/>
<evidence type="ECO:0000256" key="2">
    <source>
        <dbReference type="SAM" id="SignalP"/>
    </source>
</evidence>
<proteinExistence type="predicted"/>
<evidence type="ECO:0000313" key="4">
    <source>
        <dbReference type="Proteomes" id="UP000288178"/>
    </source>
</evidence>
<comment type="caution">
    <text evidence="3">The sequence shown here is derived from an EMBL/GenBank/DDBJ whole genome shotgun (WGS) entry which is preliminary data.</text>
</comment>
<evidence type="ECO:0000256" key="1">
    <source>
        <dbReference type="SAM" id="MobiDB-lite"/>
    </source>
</evidence>
<evidence type="ECO:0000313" key="3">
    <source>
        <dbReference type="EMBL" id="RVT53716.1"/>
    </source>
</evidence>
<sequence>MRFSVKGWMWWGAWCVAMASGGAQADMGPLAPLLSSGTEGAWTATPGAGRYRLENHHEPGAIRYVYGPVAAGSEGRRRLGVTVALASRRPQRRRAAPGSWRTPSSTPSASSSRCRR</sequence>
<keyword evidence="4" id="KW-1185">Reference proteome</keyword>
<keyword evidence="2" id="KW-0732">Signal</keyword>
<name>A0A437K025_9BURK</name>
<dbReference type="Proteomes" id="UP000288178">
    <property type="component" value="Unassembled WGS sequence"/>
</dbReference>
<feature type="region of interest" description="Disordered" evidence="1">
    <location>
        <begin position="85"/>
        <end position="116"/>
    </location>
</feature>
<dbReference type="RefSeq" id="WP_128195156.1">
    <property type="nucleotide sequence ID" value="NZ_SACT01000001.1"/>
</dbReference>
<feature type="compositionally biased region" description="Low complexity" evidence="1">
    <location>
        <begin position="99"/>
        <end position="116"/>
    </location>
</feature>
<feature type="signal peptide" evidence="2">
    <location>
        <begin position="1"/>
        <end position="25"/>
    </location>
</feature>
<protein>
    <submittedName>
        <fullName evidence="3">Uncharacterized protein</fullName>
    </submittedName>
</protein>
<gene>
    <name evidence="3" type="ORF">ENE75_02145</name>
</gene>
<reference evidence="3 4" key="1">
    <citation type="submission" date="2019-01" db="EMBL/GenBank/DDBJ databases">
        <authorList>
            <person name="Chen W.-M."/>
        </authorList>
    </citation>
    <scope>NUCLEOTIDE SEQUENCE [LARGE SCALE GENOMIC DNA]</scope>
    <source>
        <strain evidence="3 4">ICH-3</strain>
    </source>
</reference>
<dbReference type="EMBL" id="SACT01000001">
    <property type="protein sequence ID" value="RVT53716.1"/>
    <property type="molecule type" value="Genomic_DNA"/>
</dbReference>